<dbReference type="CDD" id="cd07067">
    <property type="entry name" value="HP_PGM_like"/>
    <property type="match status" value="1"/>
</dbReference>
<proteinExistence type="predicted"/>
<dbReference type="SUPFAM" id="SSF53254">
    <property type="entry name" value="Phosphoglycerate mutase-like"/>
    <property type="match status" value="1"/>
</dbReference>
<sequence length="169" mass="17852">MTRRLLLIRHAEAGATPVGGTDHERSLSSHGVRQAREIGRLVASGVLPRPDIVITSDAARARQTWAEAATAGRLVEASPLRELYGASYDSLVELIGGTADHVEVLAVVGHAPEVPSLANSVDDARPEGMVSYGWPPAGVGVIEIEGPWSDFPDAGARLVFTRAVEPDES</sequence>
<reference evidence="1 2" key="1">
    <citation type="submission" date="2019-01" db="EMBL/GenBank/DDBJ databases">
        <title>Lactibacter flavus gen. nov., sp. nov., a novel bacterium of the family Propionibacteriaceae isolated from raw milk and dairy products.</title>
        <authorList>
            <person name="Huptas C."/>
            <person name="Wenning M."/>
            <person name="Breitenwieser F."/>
            <person name="Doll E."/>
            <person name="Von Neubeck M."/>
            <person name="Busse H.-J."/>
            <person name="Scherer S."/>
        </authorList>
    </citation>
    <scope>NUCLEOTIDE SEQUENCE [LARGE SCALE GENOMIC DNA]</scope>
    <source>
        <strain evidence="1 2">DSM 22130</strain>
    </source>
</reference>
<dbReference type="OrthoDB" id="9810154at2"/>
<evidence type="ECO:0000313" key="2">
    <source>
        <dbReference type="Proteomes" id="UP000291933"/>
    </source>
</evidence>
<dbReference type="AlphaFoldDB" id="A0A4Q9KNV4"/>
<dbReference type="Proteomes" id="UP000291933">
    <property type="component" value="Unassembled WGS sequence"/>
</dbReference>
<dbReference type="Pfam" id="PF00300">
    <property type="entry name" value="His_Phos_1"/>
    <property type="match status" value="1"/>
</dbReference>
<organism evidence="1 2">
    <name type="scientific">Propioniciclava tarda</name>
    <dbReference type="NCBI Taxonomy" id="433330"/>
    <lineage>
        <taxon>Bacteria</taxon>
        <taxon>Bacillati</taxon>
        <taxon>Actinomycetota</taxon>
        <taxon>Actinomycetes</taxon>
        <taxon>Propionibacteriales</taxon>
        <taxon>Propionibacteriaceae</taxon>
        <taxon>Propioniciclava</taxon>
    </lineage>
</organism>
<dbReference type="EMBL" id="SDMR01000001">
    <property type="protein sequence ID" value="TBT96253.1"/>
    <property type="molecule type" value="Genomic_DNA"/>
</dbReference>
<dbReference type="InterPro" id="IPR029033">
    <property type="entry name" value="His_PPase_superfam"/>
</dbReference>
<keyword evidence="2" id="KW-1185">Reference proteome</keyword>
<evidence type="ECO:0008006" key="3">
    <source>
        <dbReference type="Google" id="ProtNLM"/>
    </source>
</evidence>
<comment type="caution">
    <text evidence="1">The sequence shown here is derived from an EMBL/GenBank/DDBJ whole genome shotgun (WGS) entry which is preliminary data.</text>
</comment>
<dbReference type="Gene3D" id="3.40.50.1240">
    <property type="entry name" value="Phosphoglycerate mutase-like"/>
    <property type="match status" value="1"/>
</dbReference>
<evidence type="ECO:0000313" key="1">
    <source>
        <dbReference type="EMBL" id="TBT96253.1"/>
    </source>
</evidence>
<accession>A0A4Q9KNV4</accession>
<dbReference type="SMART" id="SM00855">
    <property type="entry name" value="PGAM"/>
    <property type="match status" value="1"/>
</dbReference>
<dbReference type="InterPro" id="IPR013078">
    <property type="entry name" value="His_Pase_superF_clade-1"/>
</dbReference>
<gene>
    <name evidence="1" type="ORF">ET996_00865</name>
</gene>
<dbReference type="RefSeq" id="WP_131170665.1">
    <property type="nucleotide sequence ID" value="NZ_FXTL01000001.1"/>
</dbReference>
<protein>
    <recommendedName>
        <fullName evidence="3">Phosphohistidine phosphatase</fullName>
    </recommendedName>
</protein>
<name>A0A4Q9KNV4_PROTD</name>